<comment type="caution">
    <text evidence="1">The sequence shown here is derived from an EMBL/GenBank/DDBJ whole genome shotgun (WGS) entry which is preliminary data.</text>
</comment>
<dbReference type="Proteomes" id="UP000637695">
    <property type="component" value="Unassembled WGS sequence"/>
</dbReference>
<dbReference type="EMBL" id="BMOY01000005">
    <property type="protein sequence ID" value="GGI98587.1"/>
    <property type="molecule type" value="Genomic_DNA"/>
</dbReference>
<proteinExistence type="predicted"/>
<reference evidence="1" key="1">
    <citation type="journal article" date="2014" name="Int. J. Syst. Evol. Microbiol.">
        <title>Complete genome sequence of Corynebacterium casei LMG S-19264T (=DSM 44701T), isolated from a smear-ripened cheese.</title>
        <authorList>
            <consortium name="US DOE Joint Genome Institute (JGI-PGF)"/>
            <person name="Walter F."/>
            <person name="Albersmeier A."/>
            <person name="Kalinowski J."/>
            <person name="Ruckert C."/>
        </authorList>
    </citation>
    <scope>NUCLEOTIDE SEQUENCE</scope>
    <source>
        <strain evidence="1">JCM 18487</strain>
    </source>
</reference>
<sequence length="59" mass="6442">MVAKECPSCKKVSYGSYSIRKWICPYCQTDLSTVSYCLGVSAIHADGKEDPQHSPSQAS</sequence>
<evidence type="ECO:0000313" key="1">
    <source>
        <dbReference type="EMBL" id="GGI98587.1"/>
    </source>
</evidence>
<gene>
    <name evidence="1" type="ORF">GCM10010885_05110</name>
</gene>
<dbReference type="AlphaFoldDB" id="A0A917K4E2"/>
<reference evidence="1" key="2">
    <citation type="submission" date="2020-09" db="EMBL/GenBank/DDBJ databases">
        <authorList>
            <person name="Sun Q."/>
            <person name="Ohkuma M."/>
        </authorList>
    </citation>
    <scope>NUCLEOTIDE SEQUENCE</scope>
    <source>
        <strain evidence="1">JCM 18487</strain>
    </source>
</reference>
<organism evidence="1 2">
    <name type="scientific">Alicyclobacillus cellulosilyticus</name>
    <dbReference type="NCBI Taxonomy" id="1003997"/>
    <lineage>
        <taxon>Bacteria</taxon>
        <taxon>Bacillati</taxon>
        <taxon>Bacillota</taxon>
        <taxon>Bacilli</taxon>
        <taxon>Bacillales</taxon>
        <taxon>Alicyclobacillaceae</taxon>
        <taxon>Alicyclobacillus</taxon>
    </lineage>
</organism>
<name>A0A917K4E2_9BACL</name>
<accession>A0A917K4E2</accession>
<evidence type="ECO:0000313" key="2">
    <source>
        <dbReference type="Proteomes" id="UP000637695"/>
    </source>
</evidence>
<keyword evidence="2" id="KW-1185">Reference proteome</keyword>
<protein>
    <submittedName>
        <fullName evidence="1">Uncharacterized protein</fullName>
    </submittedName>
</protein>